<dbReference type="InterPro" id="IPR012337">
    <property type="entry name" value="RNaseH-like_sf"/>
</dbReference>
<protein>
    <submittedName>
        <fullName evidence="1">Helix-turn-helix domain containing protein</fullName>
    </submittedName>
</protein>
<organism evidence="1">
    <name type="scientific">Fusobacterium nucleatum</name>
    <dbReference type="NCBI Taxonomy" id="851"/>
    <lineage>
        <taxon>Bacteria</taxon>
        <taxon>Fusobacteriati</taxon>
        <taxon>Fusobacteriota</taxon>
        <taxon>Fusobacteriia</taxon>
        <taxon>Fusobacteriales</taxon>
        <taxon>Fusobacteriaceae</taxon>
        <taxon>Fusobacterium</taxon>
    </lineage>
</organism>
<evidence type="ECO:0000313" key="1">
    <source>
        <dbReference type="EMBL" id="RRD32868.1"/>
    </source>
</evidence>
<comment type="caution">
    <text evidence="1">The sequence shown here is derived from an EMBL/GenBank/DDBJ whole genome shotgun (WGS) entry which is preliminary data.</text>
</comment>
<gene>
    <name evidence="1" type="ORF">EII28_12470</name>
</gene>
<proteinExistence type="predicted"/>
<accession>A0A3P1VGQ6</accession>
<dbReference type="AlphaFoldDB" id="A0A3P1VGQ6"/>
<name>A0A3P1VGQ6_FUSNU</name>
<feature type="non-terminal residue" evidence="1">
    <location>
        <position position="113"/>
    </location>
</feature>
<dbReference type="SUPFAM" id="SSF53098">
    <property type="entry name" value="Ribonuclease H-like"/>
    <property type="match status" value="1"/>
</dbReference>
<sequence length="113" mass="13504">MTLFIPKVQFLFGFKLPNKQPQSIVKIFDWLEKRIGHRNFRRLFGLLLTDQGSEFLKFDAICKSVYDSYTSRCKIFYCDPKSPNQKPHVENIHTLLRRFIPKSRDIDNYTQDD</sequence>
<reference evidence="1" key="1">
    <citation type="submission" date="2018-11" db="EMBL/GenBank/DDBJ databases">
        <title>Genomes From Bacteria Associated with the Canine Oral Cavity: a Test Case for Automated Genome-Based Taxonomic Assignment.</title>
        <authorList>
            <person name="Coil D.A."/>
            <person name="Jospin G."/>
            <person name="Darling A.E."/>
            <person name="Wallis C."/>
            <person name="Davis I.J."/>
            <person name="Harris S."/>
            <person name="Eisen J.A."/>
            <person name="Holcombe L.J."/>
            <person name="O'Flynn C."/>
        </authorList>
    </citation>
    <scope>NUCLEOTIDE SEQUENCE [LARGE SCALE GENOMIC DNA]</scope>
    <source>
        <strain evidence="1">OH5060</strain>
    </source>
</reference>
<dbReference type="EMBL" id="RQZD01000148">
    <property type="protein sequence ID" value="RRD32868.1"/>
    <property type="molecule type" value="Genomic_DNA"/>
</dbReference>